<accession>A0A6M1TTI3</accession>
<name>A0A6M1TTI3_9RHOB</name>
<comment type="caution">
    <text evidence="2">The sequence shown here is derived from an EMBL/GenBank/DDBJ whole genome shotgun (WGS) entry which is preliminary data.</text>
</comment>
<feature type="domain" description="PhnB-like" evidence="1">
    <location>
        <begin position="10"/>
        <end position="123"/>
    </location>
</feature>
<dbReference type="Proteomes" id="UP000474758">
    <property type="component" value="Unassembled WGS sequence"/>
</dbReference>
<proteinExistence type="predicted"/>
<dbReference type="PIRSF" id="PIRSF021700">
    <property type="entry name" value="3_dmu_93_MTrfase"/>
    <property type="match status" value="1"/>
</dbReference>
<dbReference type="InterPro" id="IPR009725">
    <property type="entry name" value="3_dmu_93_MTrfase"/>
</dbReference>
<dbReference type="PANTHER" id="PTHR33990:SF2">
    <property type="entry name" value="PHNB-LIKE DOMAIN-CONTAINING PROTEIN"/>
    <property type="match status" value="1"/>
</dbReference>
<dbReference type="InterPro" id="IPR029068">
    <property type="entry name" value="Glyas_Bleomycin-R_OHBP_Dase"/>
</dbReference>
<protein>
    <submittedName>
        <fullName evidence="2">VOC family protein</fullName>
    </submittedName>
</protein>
<dbReference type="CDD" id="cd06588">
    <property type="entry name" value="PhnB_like"/>
    <property type="match status" value="1"/>
</dbReference>
<dbReference type="PANTHER" id="PTHR33990">
    <property type="entry name" value="PROTEIN YJDN-RELATED"/>
    <property type="match status" value="1"/>
</dbReference>
<dbReference type="Gene3D" id="3.10.180.10">
    <property type="entry name" value="2,3-Dihydroxybiphenyl 1,2-Dioxygenase, domain 1"/>
    <property type="match status" value="1"/>
</dbReference>
<dbReference type="Pfam" id="PF06983">
    <property type="entry name" value="3-dmu-9_3-mt"/>
    <property type="match status" value="1"/>
</dbReference>
<reference evidence="2 3" key="1">
    <citation type="submission" date="2020-02" db="EMBL/GenBank/DDBJ databases">
        <title>Rhodobacter translucens sp. nov., a novel bacterium isolated from activated sludge.</title>
        <authorList>
            <person name="Liu J."/>
        </authorList>
    </citation>
    <scope>NUCLEOTIDE SEQUENCE [LARGE SCALE GENOMIC DNA]</scope>
    <source>
        <strain evidence="2 3">HX-7-19</strain>
    </source>
</reference>
<keyword evidence="3" id="KW-1185">Reference proteome</keyword>
<dbReference type="RefSeq" id="WP_165049253.1">
    <property type="nucleotide sequence ID" value="NZ_JAALFE010000007.1"/>
</dbReference>
<dbReference type="AlphaFoldDB" id="A0A6M1TTI3"/>
<gene>
    <name evidence="2" type="ORF">G5V65_09265</name>
</gene>
<dbReference type="SUPFAM" id="SSF54593">
    <property type="entry name" value="Glyoxalase/Bleomycin resistance protein/Dihydroxybiphenyl dioxygenase"/>
    <property type="match status" value="1"/>
</dbReference>
<evidence type="ECO:0000313" key="3">
    <source>
        <dbReference type="Proteomes" id="UP000474758"/>
    </source>
</evidence>
<organism evidence="2 3">
    <name type="scientific">Paragemmobacter kunshanensis</name>
    <dbReference type="NCBI Taxonomy" id="2583234"/>
    <lineage>
        <taxon>Bacteria</taxon>
        <taxon>Pseudomonadati</taxon>
        <taxon>Pseudomonadota</taxon>
        <taxon>Alphaproteobacteria</taxon>
        <taxon>Rhodobacterales</taxon>
        <taxon>Paracoccaceae</taxon>
        <taxon>Paragemmobacter</taxon>
    </lineage>
</organism>
<dbReference type="InterPro" id="IPR028973">
    <property type="entry name" value="PhnB-like"/>
</dbReference>
<sequence>MTEEKGGHGIRTVLWFNGRGEEAAAFYCSLIPDSRIEGVFSSDQGGPEGNMHFAVIDLRLAGVPYQLLDAGPMFPLSECVSVMVETPDQAETDRLWEALAEGGGSHGPCGWLKDRYGLSWQVIPAEAARMMADPDRARAGRALAAVMGMGKIDLAAVLAAAA</sequence>
<dbReference type="EMBL" id="JAALFE010000007">
    <property type="protein sequence ID" value="NGQ91087.1"/>
    <property type="molecule type" value="Genomic_DNA"/>
</dbReference>
<evidence type="ECO:0000259" key="1">
    <source>
        <dbReference type="Pfam" id="PF06983"/>
    </source>
</evidence>
<evidence type="ECO:0000313" key="2">
    <source>
        <dbReference type="EMBL" id="NGQ91087.1"/>
    </source>
</evidence>